<evidence type="ECO:0000256" key="1">
    <source>
        <dbReference type="SAM" id="Phobius"/>
    </source>
</evidence>
<evidence type="ECO:0000313" key="2">
    <source>
        <dbReference type="EMBL" id="WGW05911.1"/>
    </source>
</evidence>
<gene>
    <name evidence="2" type="ORF">QF118_19245</name>
</gene>
<dbReference type="RefSeq" id="WP_282302534.1">
    <property type="nucleotide sequence ID" value="NZ_CP124617.1"/>
</dbReference>
<proteinExistence type="predicted"/>
<dbReference type="PROSITE" id="PS00409">
    <property type="entry name" value="PROKAR_NTER_METHYL"/>
    <property type="match status" value="1"/>
</dbReference>
<dbReference type="InterPro" id="IPR045584">
    <property type="entry name" value="Pilin-like"/>
</dbReference>
<keyword evidence="1" id="KW-0812">Transmembrane</keyword>
<dbReference type="Proteomes" id="UP001241605">
    <property type="component" value="Plasmid unnamed1"/>
</dbReference>
<dbReference type="SUPFAM" id="SSF54523">
    <property type="entry name" value="Pili subunits"/>
    <property type="match status" value="1"/>
</dbReference>
<geneLocation type="plasmid" evidence="2 3">
    <name>unnamed1</name>
</geneLocation>
<dbReference type="InterPro" id="IPR012902">
    <property type="entry name" value="N_methyl_site"/>
</dbReference>
<organism evidence="2 3">
    <name type="scientific">Tropicibacter oceani</name>
    <dbReference type="NCBI Taxonomy" id="3058420"/>
    <lineage>
        <taxon>Bacteria</taxon>
        <taxon>Pseudomonadati</taxon>
        <taxon>Pseudomonadota</taxon>
        <taxon>Alphaproteobacteria</taxon>
        <taxon>Rhodobacterales</taxon>
        <taxon>Roseobacteraceae</taxon>
        <taxon>Tropicibacter</taxon>
    </lineage>
</organism>
<keyword evidence="2" id="KW-0614">Plasmid</keyword>
<dbReference type="EMBL" id="CP124617">
    <property type="protein sequence ID" value="WGW05911.1"/>
    <property type="molecule type" value="Genomic_DNA"/>
</dbReference>
<name>A0ABY8QPF5_9RHOB</name>
<keyword evidence="1" id="KW-1133">Transmembrane helix</keyword>
<accession>A0ABY8QPF5</accession>
<dbReference type="Gene3D" id="3.55.40.10">
    <property type="entry name" value="minor pseudopilin epsh domain"/>
    <property type="match status" value="1"/>
</dbReference>
<protein>
    <submittedName>
        <fullName evidence="2">Prepilin-type N-terminal cleavage/methylation domain-containing protein</fullName>
    </submittedName>
</protein>
<dbReference type="NCBIfam" id="TIGR02532">
    <property type="entry name" value="IV_pilin_GFxxxE"/>
    <property type="match status" value="1"/>
</dbReference>
<evidence type="ECO:0000313" key="3">
    <source>
        <dbReference type="Proteomes" id="UP001241605"/>
    </source>
</evidence>
<dbReference type="Pfam" id="PF07963">
    <property type="entry name" value="N_methyl"/>
    <property type="match status" value="1"/>
</dbReference>
<keyword evidence="3" id="KW-1185">Reference proteome</keyword>
<feature type="transmembrane region" description="Helical" evidence="1">
    <location>
        <begin position="16"/>
        <end position="39"/>
    </location>
</feature>
<reference evidence="2 3" key="1">
    <citation type="submission" date="2023-05" db="EMBL/GenBank/DDBJ databases">
        <title>YMD87, complete Genome.</title>
        <authorList>
            <person name="Zhang J."/>
            <person name="Xu X."/>
        </authorList>
    </citation>
    <scope>NUCLEOTIDE SEQUENCE [LARGE SCALE GENOMIC DNA]</scope>
    <source>
        <strain evidence="2 3">YMD87</strain>
        <plasmid evidence="2 3">unnamed1</plasmid>
    </source>
</reference>
<keyword evidence="1" id="KW-0472">Membrane</keyword>
<sequence length="154" mass="16067">MDPAIGPTSNPQEAGFTLIELLVSVAILSVLAVGASLAVSRGGNGGQSDLALFQTRHETMRQLAITGQQSRGLAITSRGLQPVIRRSDGWQEAGRLQPWRGRVLLSAEPAGPPGAPMPDIVFLATGQTNRFRIAFGASARCESDGWAGLTCSAG</sequence>